<evidence type="ECO:0000256" key="3">
    <source>
        <dbReference type="ARBA" id="ARBA00022777"/>
    </source>
</evidence>
<dbReference type="AlphaFoldDB" id="A0A8A4TLK0"/>
<feature type="compositionally biased region" description="Basic and acidic residues" evidence="6">
    <location>
        <begin position="875"/>
        <end position="888"/>
    </location>
</feature>
<dbReference type="InterPro" id="IPR017441">
    <property type="entry name" value="Protein_kinase_ATP_BS"/>
</dbReference>
<evidence type="ECO:0000313" key="8">
    <source>
        <dbReference type="EMBL" id="QTD50443.1"/>
    </source>
</evidence>
<keyword evidence="9" id="KW-1185">Reference proteome</keyword>
<feature type="compositionally biased region" description="Gly residues" evidence="6">
    <location>
        <begin position="922"/>
        <end position="951"/>
    </location>
</feature>
<organism evidence="8 9">
    <name type="scientific">Sulfidibacter corallicola</name>
    <dbReference type="NCBI Taxonomy" id="2818388"/>
    <lineage>
        <taxon>Bacteria</taxon>
        <taxon>Pseudomonadati</taxon>
        <taxon>Acidobacteriota</taxon>
        <taxon>Holophagae</taxon>
        <taxon>Acanthopleuribacterales</taxon>
        <taxon>Acanthopleuribacteraceae</taxon>
        <taxon>Sulfidibacter</taxon>
    </lineage>
</organism>
<evidence type="ECO:0000313" key="9">
    <source>
        <dbReference type="Proteomes" id="UP000663929"/>
    </source>
</evidence>
<keyword evidence="1" id="KW-0808">Transferase</keyword>
<feature type="compositionally biased region" description="Polar residues" evidence="6">
    <location>
        <begin position="909"/>
        <end position="920"/>
    </location>
</feature>
<evidence type="ECO:0000256" key="5">
    <source>
        <dbReference type="PROSITE-ProRule" id="PRU10141"/>
    </source>
</evidence>
<keyword evidence="8" id="KW-0723">Serine/threonine-protein kinase</keyword>
<feature type="binding site" evidence="5">
    <location>
        <position position="99"/>
    </location>
    <ligand>
        <name>ATP</name>
        <dbReference type="ChEBI" id="CHEBI:30616"/>
    </ligand>
</feature>
<feature type="domain" description="Protein kinase" evidence="7">
    <location>
        <begin position="68"/>
        <end position="358"/>
    </location>
</feature>
<dbReference type="InterPro" id="IPR000719">
    <property type="entry name" value="Prot_kinase_dom"/>
</dbReference>
<dbReference type="RefSeq" id="WP_237380143.1">
    <property type="nucleotide sequence ID" value="NZ_CP071793.1"/>
</dbReference>
<dbReference type="PROSITE" id="PS00107">
    <property type="entry name" value="PROTEIN_KINASE_ATP"/>
    <property type="match status" value="1"/>
</dbReference>
<feature type="compositionally biased region" description="Pro residues" evidence="6">
    <location>
        <begin position="826"/>
        <end position="849"/>
    </location>
</feature>
<dbReference type="Proteomes" id="UP000663929">
    <property type="component" value="Chromosome"/>
</dbReference>
<dbReference type="SMART" id="SM00220">
    <property type="entry name" value="S_TKc"/>
    <property type="match status" value="1"/>
</dbReference>
<feature type="region of interest" description="Disordered" evidence="6">
    <location>
        <begin position="815"/>
        <end position="951"/>
    </location>
</feature>
<evidence type="ECO:0000256" key="2">
    <source>
        <dbReference type="ARBA" id="ARBA00022741"/>
    </source>
</evidence>
<evidence type="ECO:0000259" key="7">
    <source>
        <dbReference type="PROSITE" id="PS50011"/>
    </source>
</evidence>
<evidence type="ECO:0000256" key="4">
    <source>
        <dbReference type="ARBA" id="ARBA00022840"/>
    </source>
</evidence>
<sequence length="951" mass="105198">MKVLDDLGLKVEPHWRERKGEQAGSDDTETTLKGTAPQSPSGQEPEPRRPRRTDEDPEGYRGKMVGPYRLERELGRGGMGTVYLAIRDDEGFKMKVAVKLIRQERGSEKIIQRFLHERRILADLQHANIATLIDGGTTEEGLPYLVMEYVEGEPIDSYCRNQRLTIRKRLELFIKVCRAVEFTHRNGVIHRDLKPSNIMVTDDGEPILLDFGIAKILDTPHEERLTQPGDFIMTPEYASPEQVMGQTPDEKTDLYALGVLLYELLTDAPPYSFENRSIGEIQSKICYTDPVKPSVRIRELEKKGTIRFDSTTWSEDTKQRERLLAGDLDSIVLKALRKEPEHRYQSLNVLSDDLQRYLAGFPVKARGTAWSYRAGKFARRHRWWITAASVFAVLLVGFYTYVNYREWELAATKQAEQQQREEAEQAKAEARLLAAKAERERQQAREASAEKARAEQEKELAEQEHEEERKALKEERDRARLAWAEAQKARAEAEAEQAAAEEARQAEAELRRKAAEERERAKQAMEEAMAARKEAERQKLLAEQELGSSRQMVKIMDSLFQEAGTSPVSVNRILAKSSAIGSAETTEVQQIQARLMNLTGVVYLSRGRYDAADPLLFKSLELRQSVEAPNDEETATSLSNMGYLRYLQGRFQESEMYYGQALSMRRQLFGDNHIKIAGILSKMAMLSRRQGQYKTAWNLFKQSLTMQRGILGDKDPSVAETLANMAALHFEVGHNDKAVEMQQMSVQVLTSAYGIESAEVAGALSKIQVYCCQNAADVASERIMPRDIRNQLLAGEDEAILNRINNYAAALGDPNGVPLPAELTTQPPPGGGAPPPPGPDGGAPPPPQPNNQAQGGNGGNGGGGGNQASNNNRDQGSRGGDRGPRDGKGQPGKGNKSGDASKNMDRQKNFNPMGNTPQKNGGQLGGGQLGGGAPKGGGPRGGGGGGGGRKH</sequence>
<dbReference type="PROSITE" id="PS00108">
    <property type="entry name" value="PROTEIN_KINASE_ST"/>
    <property type="match status" value="1"/>
</dbReference>
<name>A0A8A4TLK0_SULCO</name>
<gene>
    <name evidence="8" type="ORF">J3U87_33080</name>
</gene>
<dbReference type="Pfam" id="PF00069">
    <property type="entry name" value="Pkinase"/>
    <property type="match status" value="1"/>
</dbReference>
<evidence type="ECO:0000256" key="6">
    <source>
        <dbReference type="SAM" id="MobiDB-lite"/>
    </source>
</evidence>
<dbReference type="Gene3D" id="1.25.40.10">
    <property type="entry name" value="Tetratricopeptide repeat domain"/>
    <property type="match status" value="1"/>
</dbReference>
<dbReference type="Gene3D" id="1.10.510.10">
    <property type="entry name" value="Transferase(Phosphotransferase) domain 1"/>
    <property type="match status" value="1"/>
</dbReference>
<dbReference type="InterPro" id="IPR019734">
    <property type="entry name" value="TPR_rpt"/>
</dbReference>
<feature type="compositionally biased region" description="Basic and acidic residues" evidence="6">
    <location>
        <begin position="45"/>
        <end position="61"/>
    </location>
</feature>
<dbReference type="CDD" id="cd14014">
    <property type="entry name" value="STKc_PknB_like"/>
    <property type="match status" value="1"/>
</dbReference>
<feature type="compositionally biased region" description="Polar residues" evidence="6">
    <location>
        <begin position="31"/>
        <end position="42"/>
    </location>
</feature>
<dbReference type="GO" id="GO:0004674">
    <property type="term" value="F:protein serine/threonine kinase activity"/>
    <property type="evidence" value="ECO:0007669"/>
    <property type="project" value="UniProtKB-KW"/>
</dbReference>
<dbReference type="InterPro" id="IPR011009">
    <property type="entry name" value="Kinase-like_dom_sf"/>
</dbReference>
<feature type="region of interest" description="Disordered" evidence="6">
    <location>
        <begin position="435"/>
        <end position="475"/>
    </location>
</feature>
<feature type="compositionally biased region" description="Gly residues" evidence="6">
    <location>
        <begin position="855"/>
        <end position="866"/>
    </location>
</feature>
<dbReference type="InterPro" id="IPR011990">
    <property type="entry name" value="TPR-like_helical_dom_sf"/>
</dbReference>
<reference evidence="8" key="1">
    <citation type="submission" date="2021-03" db="EMBL/GenBank/DDBJ databases">
        <title>Acanthopleuribacteraceae sp. M133.</title>
        <authorList>
            <person name="Wang G."/>
        </authorList>
    </citation>
    <scope>NUCLEOTIDE SEQUENCE</scope>
    <source>
        <strain evidence="8">M133</strain>
    </source>
</reference>
<keyword evidence="2 5" id="KW-0547">Nucleotide-binding</keyword>
<dbReference type="SUPFAM" id="SSF56112">
    <property type="entry name" value="Protein kinase-like (PK-like)"/>
    <property type="match status" value="1"/>
</dbReference>
<evidence type="ECO:0000256" key="1">
    <source>
        <dbReference type="ARBA" id="ARBA00022679"/>
    </source>
</evidence>
<dbReference type="KEGG" id="scor:J3U87_33080"/>
<feature type="compositionally biased region" description="Basic and acidic residues" evidence="6">
    <location>
        <begin position="1"/>
        <end position="21"/>
    </location>
</feature>
<dbReference type="Pfam" id="PF13424">
    <property type="entry name" value="TPR_12"/>
    <property type="match status" value="2"/>
</dbReference>
<accession>A0A8A4TLK0</accession>
<dbReference type="EMBL" id="CP071793">
    <property type="protein sequence ID" value="QTD50443.1"/>
    <property type="molecule type" value="Genomic_DNA"/>
</dbReference>
<protein>
    <submittedName>
        <fullName evidence="8">Serine/threonine protein kinase</fullName>
    </submittedName>
</protein>
<dbReference type="PANTHER" id="PTHR43289">
    <property type="entry name" value="MITOGEN-ACTIVATED PROTEIN KINASE KINASE KINASE 20-RELATED"/>
    <property type="match status" value="1"/>
</dbReference>
<dbReference type="SUPFAM" id="SSF48452">
    <property type="entry name" value="TPR-like"/>
    <property type="match status" value="1"/>
</dbReference>
<dbReference type="Gene3D" id="3.30.200.20">
    <property type="entry name" value="Phosphorylase Kinase, domain 1"/>
    <property type="match status" value="1"/>
</dbReference>
<feature type="region of interest" description="Disordered" evidence="6">
    <location>
        <begin position="1"/>
        <end position="66"/>
    </location>
</feature>
<dbReference type="SMART" id="SM00028">
    <property type="entry name" value="TPR"/>
    <property type="match status" value="4"/>
</dbReference>
<dbReference type="PANTHER" id="PTHR43289:SF34">
    <property type="entry name" value="SERINE_THREONINE-PROTEIN KINASE YBDM-RELATED"/>
    <property type="match status" value="1"/>
</dbReference>
<dbReference type="PROSITE" id="PS50011">
    <property type="entry name" value="PROTEIN_KINASE_DOM"/>
    <property type="match status" value="1"/>
</dbReference>
<keyword evidence="4 5" id="KW-0067">ATP-binding</keyword>
<proteinExistence type="predicted"/>
<dbReference type="GO" id="GO:0005524">
    <property type="term" value="F:ATP binding"/>
    <property type="evidence" value="ECO:0007669"/>
    <property type="project" value="UniProtKB-UniRule"/>
</dbReference>
<keyword evidence="3 8" id="KW-0418">Kinase</keyword>
<dbReference type="InterPro" id="IPR008271">
    <property type="entry name" value="Ser/Thr_kinase_AS"/>
</dbReference>